<accession>A0A5M9MRQ1</accession>
<dbReference type="PANTHER" id="PTHR30108">
    <property type="entry name" value="3-OCTAPRENYL-4-HYDROXYBENZOATE CARBOXY-LYASE-RELATED"/>
    <property type="match status" value="1"/>
</dbReference>
<evidence type="ECO:0000313" key="4">
    <source>
        <dbReference type="Proteomes" id="UP000324241"/>
    </source>
</evidence>
<dbReference type="GO" id="GO:0046281">
    <property type="term" value="P:cinnamic acid catabolic process"/>
    <property type="evidence" value="ECO:0007669"/>
    <property type="project" value="TreeGrafter"/>
</dbReference>
<evidence type="ECO:0000259" key="2">
    <source>
        <dbReference type="Pfam" id="PF20695"/>
    </source>
</evidence>
<dbReference type="GO" id="GO:0033494">
    <property type="term" value="P:ferulate metabolic process"/>
    <property type="evidence" value="ECO:0007669"/>
    <property type="project" value="TreeGrafter"/>
</dbReference>
<sequence length="249" mass="27997">MEDDISAARDHRQFLQELDDEGELLTITKEVDSDVELVAIVRRVYELEERALLFNNLKGCEMLDYFLSLGPRINEAKTKDPTSCQKLLTGSVKEHIIRGDDIDLTALPIPFLHEDDGGKVPVNREPAGPVIPKQDIGVIFDLWKEKVEDMPWALCFGVPSASAARMVCGMPIPKWTNEPEFISTLTNAPVNVKCETNDLWVPTNAEIVFEGIISIQETAPEGIRPNITDCSSSGRQREWRIFKVNVITY</sequence>
<dbReference type="InterPro" id="IPR002830">
    <property type="entry name" value="UbiD"/>
</dbReference>
<dbReference type="Pfam" id="PF20695">
    <property type="entry name" value="UbiD_N"/>
    <property type="match status" value="1"/>
</dbReference>
<dbReference type="EMBL" id="QUQM01000001">
    <property type="protein sequence ID" value="KAA8649745.1"/>
    <property type="molecule type" value="Genomic_DNA"/>
</dbReference>
<dbReference type="PANTHER" id="PTHR30108:SF17">
    <property type="entry name" value="FERULIC ACID DECARBOXYLASE 1"/>
    <property type="match status" value="1"/>
</dbReference>
<dbReference type="Proteomes" id="UP000324241">
    <property type="component" value="Unassembled WGS sequence"/>
</dbReference>
<dbReference type="VEuPathDB" id="FungiDB:EYZ11_001683"/>
<dbReference type="SUPFAM" id="SSF50475">
    <property type="entry name" value="FMN-binding split barrel"/>
    <property type="match status" value="1"/>
</dbReference>
<dbReference type="GO" id="GO:0005737">
    <property type="term" value="C:cytoplasm"/>
    <property type="evidence" value="ECO:0007669"/>
    <property type="project" value="TreeGrafter"/>
</dbReference>
<dbReference type="AlphaFoldDB" id="A0A5M9MRQ1"/>
<evidence type="ECO:0000313" key="3">
    <source>
        <dbReference type="EMBL" id="KAA8649745.1"/>
    </source>
</evidence>
<dbReference type="GeneID" id="54325121"/>
<dbReference type="RefSeq" id="XP_033429106.1">
    <property type="nucleotide sequence ID" value="XM_033567111.1"/>
</dbReference>
<evidence type="ECO:0000259" key="1">
    <source>
        <dbReference type="Pfam" id="PF01977"/>
    </source>
</evidence>
<feature type="domain" description="3-octaprenyl-4-hydroxybenzoate carboxy-lyase-like Rift-related" evidence="1">
    <location>
        <begin position="130"/>
        <end position="249"/>
    </location>
</feature>
<dbReference type="InterPro" id="IPR049383">
    <property type="entry name" value="UbiD-like_N"/>
</dbReference>
<dbReference type="InterPro" id="IPR048304">
    <property type="entry name" value="UbiD_Rift_dom"/>
</dbReference>
<feature type="domain" description="3-octaprenyl-4-hydroxybenzoate carboxy-lyase-like N-terminal" evidence="2">
    <location>
        <begin position="15"/>
        <end position="62"/>
    </location>
</feature>
<gene>
    <name evidence="3" type="ORF">ATNIH1004_002419</name>
</gene>
<name>A0A5M9MRQ1_9EURO</name>
<reference evidence="3 4" key="1">
    <citation type="submission" date="2019-08" db="EMBL/GenBank/DDBJ databases">
        <title>The genome sequence of a newly discovered highly antifungal drug resistant Aspergillus species, Aspergillus tanneri NIH 1004.</title>
        <authorList>
            <person name="Mounaud S."/>
            <person name="Singh I."/>
            <person name="Joardar V."/>
            <person name="Pakala S."/>
            <person name="Pakala S."/>
            <person name="Venepally P."/>
            <person name="Chung J.K."/>
            <person name="Losada L."/>
            <person name="Nierman W.C."/>
        </authorList>
    </citation>
    <scope>NUCLEOTIDE SEQUENCE [LARGE SCALE GENOMIC DNA]</scope>
    <source>
        <strain evidence="3 4">NIH1004</strain>
    </source>
</reference>
<dbReference type="GO" id="GO:0016831">
    <property type="term" value="F:carboxy-lyase activity"/>
    <property type="evidence" value="ECO:0007669"/>
    <property type="project" value="InterPro"/>
</dbReference>
<comment type="caution">
    <text evidence="3">The sequence shown here is derived from an EMBL/GenBank/DDBJ whole genome shotgun (WGS) entry which is preliminary data.</text>
</comment>
<dbReference type="Pfam" id="PF01977">
    <property type="entry name" value="UbiD"/>
    <property type="match status" value="1"/>
</dbReference>
<proteinExistence type="predicted"/>
<protein>
    <submittedName>
        <fullName evidence="3">Uncharacterized protein</fullName>
    </submittedName>
</protein>
<organism evidence="3 4">
    <name type="scientific">Aspergillus tanneri</name>
    <dbReference type="NCBI Taxonomy" id="1220188"/>
    <lineage>
        <taxon>Eukaryota</taxon>
        <taxon>Fungi</taxon>
        <taxon>Dikarya</taxon>
        <taxon>Ascomycota</taxon>
        <taxon>Pezizomycotina</taxon>
        <taxon>Eurotiomycetes</taxon>
        <taxon>Eurotiomycetidae</taxon>
        <taxon>Eurotiales</taxon>
        <taxon>Aspergillaceae</taxon>
        <taxon>Aspergillus</taxon>
        <taxon>Aspergillus subgen. Circumdati</taxon>
    </lineage>
</organism>
<dbReference type="OrthoDB" id="4878259at2759"/>